<accession>L2F8U5</accession>
<proteinExistence type="predicted"/>
<keyword evidence="1" id="KW-0472">Membrane</keyword>
<sequence length="74" mass="9278">MINYIFLLEKISIGYIFSILIYLILLMKTNASFKLYSLFNLAFIYNYDICKHINRYIFFNKLLFKWFWSRFKFF</sequence>
<comment type="caution">
    <text evidence="2">The sequence shown here is derived from an EMBL/GenBank/DDBJ whole genome shotgun (WGS) entry which is preliminary data.</text>
</comment>
<feature type="transmembrane region" description="Helical" evidence="1">
    <location>
        <begin position="6"/>
        <end position="27"/>
    </location>
</feature>
<evidence type="ECO:0000256" key="1">
    <source>
        <dbReference type="SAM" id="Phobius"/>
    </source>
</evidence>
<dbReference type="AlphaFoldDB" id="L2F8U5"/>
<keyword evidence="1" id="KW-0812">Transmembrane</keyword>
<dbReference type="EMBL" id="ANIN01000001">
    <property type="protein sequence ID" value="ELA09171.1"/>
    <property type="molecule type" value="Genomic_DNA"/>
</dbReference>
<evidence type="ECO:0000313" key="3">
    <source>
        <dbReference type="Proteomes" id="UP000023795"/>
    </source>
</evidence>
<protein>
    <submittedName>
        <fullName evidence="2">Uncharacterized protein</fullName>
    </submittedName>
</protein>
<dbReference type="Proteomes" id="UP000023795">
    <property type="component" value="Unassembled WGS sequence"/>
</dbReference>
<keyword evidence="1" id="KW-1133">Transmembrane helix</keyword>
<name>L2F8U5_9GAMM</name>
<evidence type="ECO:0000313" key="2">
    <source>
        <dbReference type="EMBL" id="ELA09171.1"/>
    </source>
</evidence>
<organism evidence="2 3">
    <name type="scientific">Moraxella macacae 0408225</name>
    <dbReference type="NCBI Taxonomy" id="1230338"/>
    <lineage>
        <taxon>Bacteria</taxon>
        <taxon>Pseudomonadati</taxon>
        <taxon>Pseudomonadota</taxon>
        <taxon>Gammaproteobacteria</taxon>
        <taxon>Moraxellales</taxon>
        <taxon>Moraxellaceae</taxon>
        <taxon>Moraxella</taxon>
    </lineage>
</organism>
<reference evidence="2 3" key="1">
    <citation type="journal article" date="2013" name="Genome Announc.">
        <title>Genome Sequence of Moraxella macacae 0408225, a Novel Bacterial Species Isolated from a Cynomolgus Macaque with Epistaxis.</title>
        <authorList>
            <person name="Ladner J.T."/>
            <person name="Whitehouse C.A."/>
            <person name="Koroleva G.I."/>
            <person name="Palacios G.F."/>
        </authorList>
    </citation>
    <scope>NUCLEOTIDE SEQUENCE [LARGE SCALE GENOMIC DNA]</scope>
    <source>
        <strain evidence="2 3">0408225</strain>
    </source>
</reference>
<gene>
    <name evidence="2" type="ORF">MOMA_02150</name>
</gene>
<keyword evidence="3" id="KW-1185">Reference proteome</keyword>